<dbReference type="GO" id="GO:0005794">
    <property type="term" value="C:Golgi apparatus"/>
    <property type="evidence" value="ECO:0000318"/>
    <property type="project" value="GO_Central"/>
</dbReference>
<sequence length="534" mass="58584">MAFFFPLNALTDLRHTPCDTQLYTGKSKIWCDGRCISGVNHGVIAFVFFLILGPPALFYGFSGPYFWNEVSPAVILVLIYLQYLTVSNLLWVYLTDPAAAADFKIQLTSVTFLPPGIIPRATRDEDEALHAARHRGNMSAPRTQSITVQGQQVELNHCFTCHTVKQPRSNHCSQTNNCVLVFDHYCPWTSQTIGERNYRFFFSFLLSAFASIVYIFVCSICHLVALIDEKDTFGSALRAQPYLAIIIVLMFLLMLSLGGMVGFHEFLISIGMSTNETFKFDLNDTSPYARGSWLQRNLMALLGPRKPTLVRWREPASSCEYQVHAYFQEFKSKAAQTVTTRTLAPPAAAQAVAPPPVASATAPPASHDPPIDNSRSGASPSPPKPVATSAEGGTTPSRAHDGHSLTGAAHEDARSRVDDDFRLRPASSNLSLLAMPGERELGASREQLNIPPGARENSSMLNSAPDGARMTDSAVVTESADEHPGDHVSQRGRRDSAMSNDHGVEEVARHVRNARTPVLRETPSASPRSRVDLV</sequence>
<feature type="region of interest" description="Disordered" evidence="11">
    <location>
        <begin position="442"/>
        <end position="534"/>
    </location>
</feature>
<evidence type="ECO:0000256" key="8">
    <source>
        <dbReference type="ARBA" id="ARBA00023315"/>
    </source>
</evidence>
<dbReference type="InterPro" id="IPR039859">
    <property type="entry name" value="PFA4/ZDH16/20/ERF2-like"/>
</dbReference>
<keyword evidence="5 10" id="KW-0472">Membrane</keyword>
<dbReference type="KEGG" id="mbr:MONBRDRAFT_27033"/>
<feature type="transmembrane region" description="Helical" evidence="10">
    <location>
        <begin position="200"/>
        <end position="227"/>
    </location>
</feature>
<evidence type="ECO:0000256" key="4">
    <source>
        <dbReference type="ARBA" id="ARBA00022989"/>
    </source>
</evidence>
<gene>
    <name evidence="13" type="ORF">MONBRDRAFT_27033</name>
</gene>
<evidence type="ECO:0000256" key="1">
    <source>
        <dbReference type="ARBA" id="ARBA00004127"/>
    </source>
</evidence>
<evidence type="ECO:0000256" key="9">
    <source>
        <dbReference type="ARBA" id="ARBA00048048"/>
    </source>
</evidence>
<dbReference type="STRING" id="81824.A9V443"/>
<reference evidence="13 14" key="1">
    <citation type="journal article" date="2008" name="Nature">
        <title>The genome of the choanoflagellate Monosiga brevicollis and the origin of metazoans.</title>
        <authorList>
            <consortium name="JGI Sequencing"/>
            <person name="King N."/>
            <person name="Westbrook M.J."/>
            <person name="Young S.L."/>
            <person name="Kuo A."/>
            <person name="Abedin M."/>
            <person name="Chapman J."/>
            <person name="Fairclough S."/>
            <person name="Hellsten U."/>
            <person name="Isogai Y."/>
            <person name="Letunic I."/>
            <person name="Marr M."/>
            <person name="Pincus D."/>
            <person name="Putnam N."/>
            <person name="Rokas A."/>
            <person name="Wright K.J."/>
            <person name="Zuzow R."/>
            <person name="Dirks W."/>
            <person name="Good M."/>
            <person name="Goodstein D."/>
            <person name="Lemons D."/>
            <person name="Li W."/>
            <person name="Lyons J.B."/>
            <person name="Morris A."/>
            <person name="Nichols S."/>
            <person name="Richter D.J."/>
            <person name="Salamov A."/>
            <person name="Bork P."/>
            <person name="Lim W.A."/>
            <person name="Manning G."/>
            <person name="Miller W.T."/>
            <person name="McGinnis W."/>
            <person name="Shapiro H."/>
            <person name="Tjian R."/>
            <person name="Grigoriev I.V."/>
            <person name="Rokhsar D."/>
        </authorList>
    </citation>
    <scope>NUCLEOTIDE SEQUENCE [LARGE SCALE GENOMIC DNA]</scope>
    <source>
        <strain evidence="14">MX1 / ATCC 50154</strain>
    </source>
</reference>
<name>A9V443_MONBE</name>
<dbReference type="FunCoup" id="A9V443">
    <property type="interactions" value="707"/>
</dbReference>
<keyword evidence="7" id="KW-0449">Lipoprotein</keyword>
<dbReference type="PANTHER" id="PTHR22883:SF43">
    <property type="entry name" value="PALMITOYLTRANSFERASE APP"/>
    <property type="match status" value="1"/>
</dbReference>
<organism evidence="13 14">
    <name type="scientific">Monosiga brevicollis</name>
    <name type="common">Choanoflagellate</name>
    <dbReference type="NCBI Taxonomy" id="81824"/>
    <lineage>
        <taxon>Eukaryota</taxon>
        <taxon>Choanoflagellata</taxon>
        <taxon>Craspedida</taxon>
        <taxon>Salpingoecidae</taxon>
        <taxon>Monosiga</taxon>
    </lineage>
</organism>
<comment type="subcellular location">
    <subcellularLocation>
        <location evidence="1">Endomembrane system</location>
        <topology evidence="1">Multi-pass membrane protein</topology>
    </subcellularLocation>
</comment>
<evidence type="ECO:0000256" key="2">
    <source>
        <dbReference type="ARBA" id="ARBA00022679"/>
    </source>
</evidence>
<keyword evidence="14" id="KW-1185">Reference proteome</keyword>
<evidence type="ECO:0000259" key="12">
    <source>
        <dbReference type="Pfam" id="PF01529"/>
    </source>
</evidence>
<evidence type="ECO:0000256" key="3">
    <source>
        <dbReference type="ARBA" id="ARBA00022692"/>
    </source>
</evidence>
<proteinExistence type="inferred from homology"/>
<dbReference type="GO" id="GO:0005783">
    <property type="term" value="C:endoplasmic reticulum"/>
    <property type="evidence" value="ECO:0000318"/>
    <property type="project" value="GO_Central"/>
</dbReference>
<evidence type="ECO:0000313" key="13">
    <source>
        <dbReference type="EMBL" id="EDQ87641.1"/>
    </source>
</evidence>
<dbReference type="eggNOG" id="KOG1311">
    <property type="taxonomic scope" value="Eukaryota"/>
</dbReference>
<dbReference type="Pfam" id="PF01529">
    <property type="entry name" value="DHHC"/>
    <property type="match status" value="1"/>
</dbReference>
<evidence type="ECO:0000256" key="11">
    <source>
        <dbReference type="SAM" id="MobiDB-lite"/>
    </source>
</evidence>
<dbReference type="GeneID" id="5892810"/>
<evidence type="ECO:0000256" key="6">
    <source>
        <dbReference type="ARBA" id="ARBA00023139"/>
    </source>
</evidence>
<feature type="domain" description="Palmitoyltransferase DHHC" evidence="12">
    <location>
        <begin position="154"/>
        <end position="279"/>
    </location>
</feature>
<feature type="compositionally biased region" description="Low complexity" evidence="11">
    <location>
        <begin position="346"/>
        <end position="365"/>
    </location>
</feature>
<keyword evidence="4 10" id="KW-1133">Transmembrane helix</keyword>
<accession>A9V443</accession>
<comment type="domain">
    <text evidence="10">The DHHC domain is required for palmitoyltransferase activity.</text>
</comment>
<dbReference type="PANTHER" id="PTHR22883">
    <property type="entry name" value="ZINC FINGER DHHC DOMAIN CONTAINING PROTEIN"/>
    <property type="match status" value="1"/>
</dbReference>
<dbReference type="OMA" id="ASSCEYQ"/>
<evidence type="ECO:0000256" key="5">
    <source>
        <dbReference type="ARBA" id="ARBA00023136"/>
    </source>
</evidence>
<dbReference type="RefSeq" id="XP_001747561.1">
    <property type="nucleotide sequence ID" value="XM_001747509.1"/>
</dbReference>
<evidence type="ECO:0000313" key="14">
    <source>
        <dbReference type="Proteomes" id="UP000001357"/>
    </source>
</evidence>
<feature type="transmembrane region" description="Helical" evidence="10">
    <location>
        <begin position="239"/>
        <end position="263"/>
    </location>
</feature>
<feature type="transmembrane region" description="Helical" evidence="10">
    <location>
        <begin position="73"/>
        <end position="94"/>
    </location>
</feature>
<evidence type="ECO:0000256" key="10">
    <source>
        <dbReference type="RuleBase" id="RU079119"/>
    </source>
</evidence>
<comment type="catalytic activity">
    <reaction evidence="9 10">
        <text>L-cysteinyl-[protein] + hexadecanoyl-CoA = S-hexadecanoyl-L-cysteinyl-[protein] + CoA</text>
        <dbReference type="Rhea" id="RHEA:36683"/>
        <dbReference type="Rhea" id="RHEA-COMP:10131"/>
        <dbReference type="Rhea" id="RHEA-COMP:11032"/>
        <dbReference type="ChEBI" id="CHEBI:29950"/>
        <dbReference type="ChEBI" id="CHEBI:57287"/>
        <dbReference type="ChEBI" id="CHEBI:57379"/>
        <dbReference type="ChEBI" id="CHEBI:74151"/>
        <dbReference type="EC" id="2.3.1.225"/>
    </reaction>
</comment>
<comment type="similarity">
    <text evidence="10">Belongs to the DHHC palmitoyltransferase family.</text>
</comment>
<dbReference type="PROSITE" id="PS50216">
    <property type="entry name" value="DHHC"/>
    <property type="match status" value="1"/>
</dbReference>
<feature type="transmembrane region" description="Helical" evidence="10">
    <location>
        <begin position="43"/>
        <end position="61"/>
    </location>
</feature>
<dbReference type="GO" id="GO:0006612">
    <property type="term" value="P:protein targeting to membrane"/>
    <property type="evidence" value="ECO:0000318"/>
    <property type="project" value="GO_Central"/>
</dbReference>
<feature type="compositionally biased region" description="Basic and acidic residues" evidence="11">
    <location>
        <begin position="480"/>
        <end position="509"/>
    </location>
</feature>
<feature type="compositionally biased region" description="Basic and acidic residues" evidence="11">
    <location>
        <begin position="398"/>
        <end position="420"/>
    </location>
</feature>
<evidence type="ECO:0000256" key="7">
    <source>
        <dbReference type="ARBA" id="ARBA00023288"/>
    </source>
</evidence>
<dbReference type="AlphaFoldDB" id="A9V443"/>
<keyword evidence="2 10" id="KW-0808">Transferase</keyword>
<dbReference type="Proteomes" id="UP000001357">
    <property type="component" value="Unassembled WGS sequence"/>
</dbReference>
<dbReference type="EMBL" id="CH991558">
    <property type="protein sequence ID" value="EDQ87641.1"/>
    <property type="molecule type" value="Genomic_DNA"/>
</dbReference>
<keyword evidence="6" id="KW-0564">Palmitate</keyword>
<protein>
    <recommendedName>
        <fullName evidence="10">Palmitoyltransferase</fullName>
        <ecNumber evidence="10">2.3.1.225</ecNumber>
    </recommendedName>
</protein>
<keyword evidence="8 10" id="KW-0012">Acyltransferase</keyword>
<dbReference type="InParanoid" id="A9V443"/>
<dbReference type="InterPro" id="IPR001594">
    <property type="entry name" value="Palmitoyltrfase_DHHC"/>
</dbReference>
<dbReference type="EC" id="2.3.1.225" evidence="10"/>
<feature type="region of interest" description="Disordered" evidence="11">
    <location>
        <begin position="346"/>
        <end position="420"/>
    </location>
</feature>
<keyword evidence="3 10" id="KW-0812">Transmembrane</keyword>
<dbReference type="GO" id="GO:0019706">
    <property type="term" value="F:protein-cysteine S-palmitoyltransferase activity"/>
    <property type="evidence" value="ECO:0000318"/>
    <property type="project" value="GO_Central"/>
</dbReference>